<dbReference type="GO" id="GO:0071793">
    <property type="term" value="P:bacillithiol biosynthetic process"/>
    <property type="evidence" value="ECO:0007669"/>
    <property type="project" value="InterPro"/>
</dbReference>
<dbReference type="RefSeq" id="WP_041975311.1">
    <property type="nucleotide sequence ID" value="NZ_CBXV010000004.1"/>
</dbReference>
<dbReference type="Proteomes" id="UP000031518">
    <property type="component" value="Unassembled WGS sequence"/>
</dbReference>
<dbReference type="PANTHER" id="PTHR12993:SF30">
    <property type="entry name" value="N-ACETYL-ALPHA-D-GLUCOSAMINYL L-MALATE DEACETYLASE 1"/>
    <property type="match status" value="1"/>
</dbReference>
<dbReference type="AlphaFoldDB" id="A0A0B6WYT7"/>
<protein>
    <submittedName>
        <fullName evidence="1">Bacillithiol biosynthesis deacetylase BshB1</fullName>
    </submittedName>
</protein>
<dbReference type="GO" id="GO:0016811">
    <property type="term" value="F:hydrolase activity, acting on carbon-nitrogen (but not peptide) bonds, in linear amides"/>
    <property type="evidence" value="ECO:0007669"/>
    <property type="project" value="TreeGrafter"/>
</dbReference>
<gene>
    <name evidence="1" type="ORF">PYK22_01313</name>
</gene>
<dbReference type="OrthoDB" id="9778719at2"/>
<proteinExistence type="predicted"/>
<dbReference type="STRING" id="454194.PYK22_01313"/>
<organism evidence="1 2">
    <name type="scientific">Pyrinomonas methylaliphatogenes</name>
    <dbReference type="NCBI Taxonomy" id="454194"/>
    <lineage>
        <taxon>Bacteria</taxon>
        <taxon>Pseudomonadati</taxon>
        <taxon>Acidobacteriota</taxon>
        <taxon>Blastocatellia</taxon>
        <taxon>Blastocatellales</taxon>
        <taxon>Pyrinomonadaceae</taxon>
        <taxon>Pyrinomonas</taxon>
    </lineage>
</organism>
<keyword evidence="2" id="KW-1185">Reference proteome</keyword>
<reference evidence="1 2" key="2">
    <citation type="submission" date="2015-01" db="EMBL/GenBank/DDBJ databases">
        <title>Complete genome sequence of Pyrinomonas methylaliphatogenes type strain K22T.</title>
        <authorList>
            <person name="Lee K.C.Y."/>
            <person name="Power J.F."/>
            <person name="Dunfield P.F."/>
            <person name="Morgan X.C."/>
            <person name="Huttenhower C."/>
            <person name="Stott M.B."/>
        </authorList>
    </citation>
    <scope>NUCLEOTIDE SEQUENCE [LARGE SCALE GENOMIC DNA]</scope>
    <source>
        <strain evidence="1 2">K22</strain>
    </source>
</reference>
<dbReference type="Gene3D" id="3.40.50.10320">
    <property type="entry name" value="LmbE-like"/>
    <property type="match status" value="1"/>
</dbReference>
<evidence type="ECO:0000313" key="2">
    <source>
        <dbReference type="Proteomes" id="UP000031518"/>
    </source>
</evidence>
<sequence>MERIELDALAIFSHPDDAELSVAGTLLKLKSLGYRTGIIDVTRGEMGTRGTPETRAEEAREAARILGLDVRVNLELPDGHLHVTEEARRTMVRALRAYRPKVIFAPYWDDPHPDHANTSRLVREAARLATMRRYDEHHGQETIRMPAIAHPVHSRRVIPSFIVDVSDFVEQKMQAIRAHASQFYRPDADEPPTRISQKGFLDQIEWRMRYYGSLIGVAAGEAFYVHEALNVEDPVALLTRPMNIYS</sequence>
<dbReference type="Pfam" id="PF02585">
    <property type="entry name" value="PIG-L"/>
    <property type="match status" value="1"/>
</dbReference>
<dbReference type="GO" id="GO:0019213">
    <property type="term" value="F:deacetylase activity"/>
    <property type="evidence" value="ECO:0007669"/>
    <property type="project" value="InterPro"/>
</dbReference>
<dbReference type="InterPro" id="IPR023842">
    <property type="entry name" value="Bacillithiol_biosynth_BshB1"/>
</dbReference>
<dbReference type="SUPFAM" id="SSF102588">
    <property type="entry name" value="LmbE-like"/>
    <property type="match status" value="1"/>
</dbReference>
<dbReference type="EMBL" id="CBXV010000004">
    <property type="protein sequence ID" value="CDM65315.1"/>
    <property type="molecule type" value="Genomic_DNA"/>
</dbReference>
<dbReference type="InterPro" id="IPR024078">
    <property type="entry name" value="LmbE-like_dom_sf"/>
</dbReference>
<dbReference type="NCBIfam" id="TIGR04001">
    <property type="entry name" value="thiol_BshB1"/>
    <property type="match status" value="1"/>
</dbReference>
<evidence type="ECO:0000313" key="1">
    <source>
        <dbReference type="EMBL" id="CDM65315.1"/>
    </source>
</evidence>
<accession>A0A0B6WYT7</accession>
<dbReference type="PANTHER" id="PTHR12993">
    <property type="entry name" value="N-ACETYLGLUCOSAMINYL-PHOSPHATIDYLINOSITOL DE-N-ACETYLASE-RELATED"/>
    <property type="match status" value="1"/>
</dbReference>
<dbReference type="InterPro" id="IPR003737">
    <property type="entry name" value="GlcNAc_PI_deacetylase-related"/>
</dbReference>
<reference evidence="1 2" key="1">
    <citation type="submission" date="2013-12" db="EMBL/GenBank/DDBJ databases">
        <authorList>
            <person name="Stott M."/>
        </authorList>
    </citation>
    <scope>NUCLEOTIDE SEQUENCE [LARGE SCALE GENOMIC DNA]</scope>
    <source>
        <strain evidence="1 2">K22</strain>
    </source>
</reference>
<name>A0A0B6WYT7_9BACT</name>